<evidence type="ECO:0000313" key="2">
    <source>
        <dbReference type="Proteomes" id="UP000240357"/>
    </source>
</evidence>
<sequence length="133" mass="15779">MFANYHNYHRKEFAKLLLTVTWLLSVLTCSGYTIYYNYQPPQVSLTELVLPVYSNSQKSISLRRAVQLGFKKKLNYYNLYLFQFEQILFGHNQIYQVRFALAAKQYFWVKTLQKFCLLKIIPAHSKENPPLLA</sequence>
<accession>A0A2T2YHT9</accession>
<evidence type="ECO:0000313" key="1">
    <source>
        <dbReference type="EMBL" id="PSR55071.1"/>
    </source>
</evidence>
<proteinExistence type="predicted"/>
<name>A0A2T2YHT9_9BACT</name>
<comment type="caution">
    <text evidence="1">The sequence shown here is derived from an EMBL/GenBank/DDBJ whole genome shotgun (WGS) entry which is preliminary data.</text>
</comment>
<organism evidence="1 2">
    <name type="scientific">Adhaeribacter arboris</name>
    <dbReference type="NCBI Taxonomy" id="2072846"/>
    <lineage>
        <taxon>Bacteria</taxon>
        <taxon>Pseudomonadati</taxon>
        <taxon>Bacteroidota</taxon>
        <taxon>Cytophagia</taxon>
        <taxon>Cytophagales</taxon>
        <taxon>Hymenobacteraceae</taxon>
        <taxon>Adhaeribacter</taxon>
    </lineage>
</organism>
<gene>
    <name evidence="1" type="ORF">AHMF7605_16960</name>
</gene>
<dbReference type="EMBL" id="PYFT01000001">
    <property type="protein sequence ID" value="PSR55071.1"/>
    <property type="molecule type" value="Genomic_DNA"/>
</dbReference>
<keyword evidence="2" id="KW-1185">Reference proteome</keyword>
<reference evidence="1 2" key="1">
    <citation type="submission" date="2018-03" db="EMBL/GenBank/DDBJ databases">
        <title>Adhaeribacter sp. HMF7605 Genome sequencing and assembly.</title>
        <authorList>
            <person name="Kang H."/>
            <person name="Kang J."/>
            <person name="Cha I."/>
            <person name="Kim H."/>
            <person name="Joh K."/>
        </authorList>
    </citation>
    <scope>NUCLEOTIDE SEQUENCE [LARGE SCALE GENOMIC DNA]</scope>
    <source>
        <strain evidence="1 2">HMF7605</strain>
    </source>
</reference>
<dbReference type="Proteomes" id="UP000240357">
    <property type="component" value="Unassembled WGS sequence"/>
</dbReference>
<protein>
    <submittedName>
        <fullName evidence="1">Uncharacterized protein</fullName>
    </submittedName>
</protein>
<dbReference type="AlphaFoldDB" id="A0A2T2YHT9"/>